<sequence>MTDTLSPEFPVPTTERFMSAKFPAPQETRLQPVPAGGRADQLSSVRRFIRNSHRPSPTPPPDKPNVPSGLHVNFSFPYSDKVEVQTHVIKNAIKIAGLDNLKIVPSLAPLRSEKRYKISGHSTDNSLAITVDIFRLRQDITNPNHAAEAINHLLKDATRECIFQTTFSRLIPNWEYVSEADRSRHRFSQEFFGDSPLLHKTLEVALAYGMTFVFYVAPIYAFGSELATGILTPLRGAGLLLFPLIVPELMGRLTRSANLDVLTPPPILRGLLALAYTYLPTSHFAKPRSL</sequence>
<evidence type="ECO:0000256" key="1">
    <source>
        <dbReference type="SAM" id="MobiDB-lite"/>
    </source>
</evidence>
<reference evidence="2 3" key="1">
    <citation type="journal article" date="2015" name="Nature">
        <title>rRNA introns, odd ribosomes, and small enigmatic genomes across a large radiation of phyla.</title>
        <authorList>
            <person name="Brown C.T."/>
            <person name="Hug L.A."/>
            <person name="Thomas B.C."/>
            <person name="Sharon I."/>
            <person name="Castelle C.J."/>
            <person name="Singh A."/>
            <person name="Wilkins M.J."/>
            <person name="Williams K.H."/>
            <person name="Banfield J.F."/>
        </authorList>
    </citation>
    <scope>NUCLEOTIDE SEQUENCE [LARGE SCALE GENOMIC DNA]</scope>
</reference>
<name>A0A0G1TVG5_9BACT</name>
<dbReference type="EMBL" id="LCNO01000006">
    <property type="protein sequence ID" value="KKU58093.1"/>
    <property type="molecule type" value="Genomic_DNA"/>
</dbReference>
<feature type="region of interest" description="Disordered" evidence="1">
    <location>
        <begin position="1"/>
        <end position="40"/>
    </location>
</feature>
<evidence type="ECO:0000313" key="3">
    <source>
        <dbReference type="Proteomes" id="UP000034307"/>
    </source>
</evidence>
<proteinExistence type="predicted"/>
<dbReference type="STRING" id="1618358.UX80_C0006G0063"/>
<comment type="caution">
    <text evidence="2">The sequence shown here is derived from an EMBL/GenBank/DDBJ whole genome shotgun (WGS) entry which is preliminary data.</text>
</comment>
<evidence type="ECO:0000313" key="2">
    <source>
        <dbReference type="EMBL" id="KKU58093.1"/>
    </source>
</evidence>
<dbReference type="Proteomes" id="UP000034307">
    <property type="component" value="Unassembled WGS sequence"/>
</dbReference>
<accession>A0A0G1TVG5</accession>
<gene>
    <name evidence="2" type="ORF">UX80_C0006G0063</name>
</gene>
<dbReference type="AlphaFoldDB" id="A0A0G1TVG5"/>
<protein>
    <submittedName>
        <fullName evidence="2">Uncharacterized protein</fullName>
    </submittedName>
</protein>
<organism evidence="2 3">
    <name type="scientific">Candidatus Amesbacteria bacterium GW2011_GWA2_47_11b</name>
    <dbReference type="NCBI Taxonomy" id="1618358"/>
    <lineage>
        <taxon>Bacteria</taxon>
        <taxon>Candidatus Amesiibacteriota</taxon>
    </lineage>
</organism>